<accession>A0ABU5YLX4</accession>
<comment type="caution">
    <text evidence="2">The sequence shown here is derived from an EMBL/GenBank/DDBJ whole genome shotgun (WGS) entry which is preliminary data.</text>
</comment>
<sequence>MTAQWPISVPVPVPVPVPHQPRRWLYALLVVGVIANTALSTVALVMGLTQSGDNPGPTYTAAQRATAQTQLCSRYRMAAQAARIETSSGDVALARISTTNGALILETAAADPALDSAFHDAALALATAYRTMTVKQTEGMADDTENQAVLDDALDKNQAMQDLCDN</sequence>
<keyword evidence="1" id="KW-0812">Transmembrane</keyword>
<evidence type="ECO:0000256" key="1">
    <source>
        <dbReference type="SAM" id="Phobius"/>
    </source>
</evidence>
<dbReference type="Proteomes" id="UP001299046">
    <property type="component" value="Unassembled WGS sequence"/>
</dbReference>
<name>A0ABU5YLX4_9MYCO</name>
<feature type="transmembrane region" description="Helical" evidence="1">
    <location>
        <begin position="24"/>
        <end position="48"/>
    </location>
</feature>
<keyword evidence="1" id="KW-1133">Transmembrane helix</keyword>
<keyword evidence="1" id="KW-0472">Membrane</keyword>
<protein>
    <recommendedName>
        <fullName evidence="4">DUF732 domain-containing protein</fullName>
    </recommendedName>
</protein>
<organism evidence="2 3">
    <name type="scientific">[Mycobacterium] zoologicum</name>
    <dbReference type="NCBI Taxonomy" id="2872311"/>
    <lineage>
        <taxon>Bacteria</taxon>
        <taxon>Bacillati</taxon>
        <taxon>Actinomycetota</taxon>
        <taxon>Actinomycetes</taxon>
        <taxon>Mycobacteriales</taxon>
        <taxon>Mycobacteriaceae</taxon>
        <taxon>Mycolicibacter</taxon>
    </lineage>
</organism>
<evidence type="ECO:0000313" key="3">
    <source>
        <dbReference type="Proteomes" id="UP001299046"/>
    </source>
</evidence>
<gene>
    <name evidence="2" type="ORF">KV112_15105</name>
</gene>
<reference evidence="2 3" key="1">
    <citation type="submission" date="2023-12" db="EMBL/GenBank/DDBJ databases">
        <title>Description of new species of Mycobacterium terrae complex isolated from sewage at the Sao Paulo Zoological Park Foundation in Brazil.</title>
        <authorList>
            <person name="Romagnoli C.L."/>
            <person name="Conceicao E.C."/>
            <person name="Machado E."/>
            <person name="Barreto L.B.P.F."/>
            <person name="Sharma A."/>
            <person name="Silva N.M."/>
            <person name="Marques L.E."/>
            <person name="Juliana M.A."/>
            <person name="Lourenco M.C.S."/>
            <person name="Digiampietri L.A."/>
            <person name="Suffys P.N."/>
            <person name="Viana-Niero C."/>
        </authorList>
    </citation>
    <scope>NUCLEOTIDE SEQUENCE [LARGE SCALE GENOMIC DNA]</scope>
    <source>
        <strain evidence="2 3">MYC123</strain>
    </source>
</reference>
<dbReference type="RefSeq" id="WP_224863933.1">
    <property type="nucleotide sequence ID" value="NZ_JAYJJT010000017.1"/>
</dbReference>
<dbReference type="EMBL" id="JAYJJT010000017">
    <property type="protein sequence ID" value="MEB3051052.1"/>
    <property type="molecule type" value="Genomic_DNA"/>
</dbReference>
<proteinExistence type="predicted"/>
<keyword evidence="3" id="KW-1185">Reference proteome</keyword>
<evidence type="ECO:0000313" key="2">
    <source>
        <dbReference type="EMBL" id="MEB3051052.1"/>
    </source>
</evidence>
<evidence type="ECO:0008006" key="4">
    <source>
        <dbReference type="Google" id="ProtNLM"/>
    </source>
</evidence>